<reference evidence="3" key="1">
    <citation type="submission" date="2019-08" db="EMBL/GenBank/DDBJ databases">
        <title>Complete Genome Sequence of the Polysaccharide-Degrading Rumen Bacterium Pseudobutyrivibrio xylanivorans MA3014.</title>
        <authorList>
            <person name="Palevich N."/>
            <person name="Maclean P.H."/>
            <person name="Kelly W.J."/>
            <person name="Leahy S.C."/>
            <person name="Rakonjac J."/>
            <person name="Attwood G.T."/>
        </authorList>
    </citation>
    <scope>NUCLEOTIDE SEQUENCE [LARGE SCALE GENOMIC DNA]</scope>
    <source>
        <strain evidence="3">MA3014</strain>
    </source>
</reference>
<evidence type="ECO:0000256" key="1">
    <source>
        <dbReference type="SAM" id="SignalP"/>
    </source>
</evidence>
<evidence type="ECO:0000313" key="2">
    <source>
        <dbReference type="EMBL" id="QFJ55174.1"/>
    </source>
</evidence>
<proteinExistence type="predicted"/>
<name>A0A5P6VV40_PSEXY</name>
<dbReference type="EMBL" id="CP043028">
    <property type="protein sequence ID" value="QFJ55174.1"/>
    <property type="molecule type" value="Genomic_DNA"/>
</dbReference>
<sequence length="433" mass="46863">MKNLSRWMLCLVITGGMLFTGCSSQVAEVTEEEEAAGGTITLLNIKSEINEQMETLAKAYQAETGVEVKIMNVPAGVDAQATLKGYYLSDQMPDIIACEASGFSNWEGLLVDMSDQDWAKRTEAAYVDSTYGTIGFPYTTEAIGLAYNADILEKCGVDPASITGPSAMRSAFEAVAAKKDELGLKAVVGYSAEPVNLGWSAGNHLTGVYIDSGLARDDTTYIDMIANDKKVDDTRFADFAQMIGLFNQYSDPELLTAGIYDDQVADFAAGKYAFITQGSWIGASLTSSDAYAAAGSFKVGMVPYAFEDGMDTILTAAPSWWGVFKEGNVEAAVAFLEWCSEDAGQKILVESAGCVSPFTDCKYVASDPFAQTISDYIAAGKTSNWHWMQLPEGIGNSEGGFCYSYYRYASGELDANGFKDEFNRTIEEWYAKL</sequence>
<dbReference type="RefSeq" id="WP_151623713.1">
    <property type="nucleotide sequence ID" value="NZ_CP043028.1"/>
</dbReference>
<feature type="chain" id="PRO_5025027306" evidence="1">
    <location>
        <begin position="27"/>
        <end position="433"/>
    </location>
</feature>
<dbReference type="PANTHER" id="PTHR43649:SF12">
    <property type="entry name" value="DIACETYLCHITOBIOSE BINDING PROTEIN DASA"/>
    <property type="match status" value="1"/>
</dbReference>
<dbReference type="Proteomes" id="UP000327030">
    <property type="component" value="Chromosome 1"/>
</dbReference>
<dbReference type="InterPro" id="IPR006059">
    <property type="entry name" value="SBP"/>
</dbReference>
<accession>A0A5P6VV40</accession>
<feature type="signal peptide" evidence="1">
    <location>
        <begin position="1"/>
        <end position="26"/>
    </location>
</feature>
<evidence type="ECO:0000313" key="3">
    <source>
        <dbReference type="Proteomes" id="UP000327030"/>
    </source>
</evidence>
<dbReference type="SUPFAM" id="SSF53850">
    <property type="entry name" value="Periplasmic binding protein-like II"/>
    <property type="match status" value="1"/>
</dbReference>
<dbReference type="InterPro" id="IPR050490">
    <property type="entry name" value="Bact_solute-bd_prot1"/>
</dbReference>
<dbReference type="KEGG" id="pxv:FXF36_10005"/>
<dbReference type="Pfam" id="PF13416">
    <property type="entry name" value="SBP_bac_8"/>
    <property type="match status" value="1"/>
</dbReference>
<protein>
    <submittedName>
        <fullName evidence="2">ABC transporter substrate-binding protein</fullName>
    </submittedName>
</protein>
<dbReference type="Gene3D" id="3.40.190.10">
    <property type="entry name" value="Periplasmic binding protein-like II"/>
    <property type="match status" value="2"/>
</dbReference>
<organism evidence="2 3">
    <name type="scientific">Pseudobutyrivibrio xylanivorans</name>
    <dbReference type="NCBI Taxonomy" id="185007"/>
    <lineage>
        <taxon>Bacteria</taxon>
        <taxon>Bacillati</taxon>
        <taxon>Bacillota</taxon>
        <taxon>Clostridia</taxon>
        <taxon>Lachnospirales</taxon>
        <taxon>Lachnospiraceae</taxon>
        <taxon>Pseudobutyrivibrio</taxon>
    </lineage>
</organism>
<dbReference type="AlphaFoldDB" id="A0A5P6VV40"/>
<keyword evidence="1" id="KW-0732">Signal</keyword>
<dbReference type="OrthoDB" id="9763054at2"/>
<dbReference type="PROSITE" id="PS51257">
    <property type="entry name" value="PROKAR_LIPOPROTEIN"/>
    <property type="match status" value="1"/>
</dbReference>
<dbReference type="PANTHER" id="PTHR43649">
    <property type="entry name" value="ARABINOSE-BINDING PROTEIN-RELATED"/>
    <property type="match status" value="1"/>
</dbReference>
<gene>
    <name evidence="2" type="ORF">FXF36_10005</name>
</gene>